<dbReference type="AlphaFoldDB" id="A0A1E3AA72"/>
<evidence type="ECO:0000313" key="6">
    <source>
        <dbReference type="Proteomes" id="UP000094067"/>
    </source>
</evidence>
<evidence type="ECO:0000313" key="5">
    <source>
        <dbReference type="EMBL" id="ODM05670.1"/>
    </source>
</evidence>
<accession>A0A1E3AA72</accession>
<organism evidence="5 6">
    <name type="scientific">Eisenbergiella tayi</name>
    <dbReference type="NCBI Taxonomy" id="1432052"/>
    <lineage>
        <taxon>Bacteria</taxon>
        <taxon>Bacillati</taxon>
        <taxon>Bacillota</taxon>
        <taxon>Clostridia</taxon>
        <taxon>Lachnospirales</taxon>
        <taxon>Lachnospiraceae</taxon>
        <taxon>Eisenbergiella</taxon>
    </lineage>
</organism>
<dbReference type="PANTHER" id="PTHR43464:SF19">
    <property type="entry name" value="UBIQUINONE BIOSYNTHESIS O-METHYLTRANSFERASE, MITOCHONDRIAL"/>
    <property type="match status" value="1"/>
</dbReference>
<evidence type="ECO:0000256" key="2">
    <source>
        <dbReference type="ARBA" id="ARBA00022679"/>
    </source>
</evidence>
<dbReference type="EMBL" id="MCGH01000002">
    <property type="protein sequence ID" value="ODM05670.1"/>
    <property type="molecule type" value="Genomic_DNA"/>
</dbReference>
<dbReference type="PANTHER" id="PTHR43464">
    <property type="entry name" value="METHYLTRANSFERASE"/>
    <property type="match status" value="1"/>
</dbReference>
<evidence type="ECO:0000259" key="4">
    <source>
        <dbReference type="Pfam" id="PF05175"/>
    </source>
</evidence>
<dbReference type="GO" id="GO:0052908">
    <property type="term" value="F:16S rRNA (adenine(1518)-N(6)/adenine(1519)-N(6))-dimethyltransferase activity"/>
    <property type="evidence" value="ECO:0007669"/>
    <property type="project" value="UniProtKB-EC"/>
</dbReference>
<dbReference type="InterPro" id="IPR029063">
    <property type="entry name" value="SAM-dependent_MTases_sf"/>
</dbReference>
<dbReference type="PATRIC" id="fig|1432052.4.peg.1746"/>
<reference evidence="5 6" key="1">
    <citation type="submission" date="2016-07" db="EMBL/GenBank/DDBJ databases">
        <title>Characterization of isolates of Eisenbergiella tayi derived from blood cultures, using whole genome sequencing.</title>
        <authorList>
            <person name="Burdz T."/>
            <person name="Wiebe D."/>
            <person name="Huynh C."/>
            <person name="Bernard K."/>
        </authorList>
    </citation>
    <scope>NUCLEOTIDE SEQUENCE [LARGE SCALE GENOMIC DNA]</scope>
    <source>
        <strain evidence="5 6">NML 110608</strain>
    </source>
</reference>
<dbReference type="InterPro" id="IPR011009">
    <property type="entry name" value="Kinase-like_dom_sf"/>
</dbReference>
<dbReference type="EC" id="2.1.1.182" evidence="5"/>
<dbReference type="RefSeq" id="WP_069151869.1">
    <property type="nucleotide sequence ID" value="NZ_MCGH01000002.1"/>
</dbReference>
<dbReference type="SUPFAM" id="SSF56112">
    <property type="entry name" value="Protein kinase-like (PK-like)"/>
    <property type="match status" value="1"/>
</dbReference>
<keyword evidence="1 5" id="KW-0489">Methyltransferase</keyword>
<comment type="caution">
    <text evidence="5">The sequence shown here is derived from an EMBL/GenBank/DDBJ whole genome shotgun (WGS) entry which is preliminary data.</text>
</comment>
<gene>
    <name evidence="5" type="primary">rsmA_3</name>
    <name evidence="5" type="ORF">BEI61_01559</name>
</gene>
<keyword evidence="3" id="KW-0949">S-adenosyl-L-methionine</keyword>
<dbReference type="Gene3D" id="3.40.50.150">
    <property type="entry name" value="Vaccinia Virus protein VP39"/>
    <property type="match status" value="1"/>
</dbReference>
<proteinExistence type="predicted"/>
<dbReference type="InterPro" id="IPR007848">
    <property type="entry name" value="Small_mtfrase_dom"/>
</dbReference>
<dbReference type="SUPFAM" id="SSF53335">
    <property type="entry name" value="S-adenosyl-L-methionine-dependent methyltransferases"/>
    <property type="match status" value="1"/>
</dbReference>
<evidence type="ECO:0000256" key="3">
    <source>
        <dbReference type="ARBA" id="ARBA00022691"/>
    </source>
</evidence>
<name>A0A1E3AA72_9FIRM</name>
<keyword evidence="2 5" id="KW-0808">Transferase</keyword>
<feature type="domain" description="Methyltransferase small" evidence="4">
    <location>
        <begin position="65"/>
        <end position="190"/>
    </location>
</feature>
<dbReference type="CDD" id="cd02440">
    <property type="entry name" value="AdoMet_MTases"/>
    <property type="match status" value="1"/>
</dbReference>
<sequence>MTEQIGKVTLDLSFYPGEDFYCDGTVEDEILDIVKTCPPEDYQKKIEEKHSWPVFYHLSPQRQNIVSWLPMDKNTKVLEVGSGMGAITGVLAEKAGSVTCVDLSKKRSLINAYRNREHDNVTIYVGNFNDIEPVLPCDYDYVLLIGVFEYGQSYIPTQTPFEDFLKINQKHVKKDGNLVIAIENKMGMKYWAGCVEDHLSQFFAGIEDYPDGGVVRTFTRGGFEKLFAKCGISDYHFYYPYPDYKFADTIYSDRRLPKVGELSKNLRNFDADRMLLFDEKNVFDMVIREGIFPMYSNSYLIMTGPAPQTIYSKFSNDRADIYAIRTDILESGGRPDGTGGAGKKRCVRKYPAGPAAVEHVGNILEYYKKLKKRFDGSGLFINECHLIKDGNSLPYVQLEYLEGCTLEEMLDECLEEEDLESFRKLFYEYMNKISYRPQQPVSDYDLIFGNILVDTNGRWNLIDYEWTFEEIVDTNALAFRALYCYQMGNGKRKKLVLEDWTKELGINEEAAKEYRARERRFQKAVTGNRVSVSDMRVLLGRRAIPWQGFLADLENNKVQIFEDYGTGYSPEHSYYLYLSYMVEGRMRVSLPVKEGVKGIRIDPAETSCMVRMLAARLNEEELPLSEPAYLAMNGWELSKKKEANPVFFFHTNDPNINIRLEKVEHSGNELLEVEFEIERLSEETASVLEANLKRRRWF</sequence>
<dbReference type="Proteomes" id="UP000094067">
    <property type="component" value="Unassembled WGS sequence"/>
</dbReference>
<protein>
    <submittedName>
        <fullName evidence="5">Ribosomal RNA small subunit methyltransferase A</fullName>
        <ecNumber evidence="5">2.1.1.182</ecNumber>
    </submittedName>
</protein>
<evidence type="ECO:0000256" key="1">
    <source>
        <dbReference type="ARBA" id="ARBA00022603"/>
    </source>
</evidence>
<dbReference type="Pfam" id="PF05175">
    <property type="entry name" value="MTS"/>
    <property type="match status" value="1"/>
</dbReference>